<proteinExistence type="predicted"/>
<feature type="signal peptide" evidence="1">
    <location>
        <begin position="1"/>
        <end position="19"/>
    </location>
</feature>
<dbReference type="EMBL" id="KQ964263">
    <property type="protein sequence ID" value="KXJ87258.1"/>
    <property type="molecule type" value="Genomic_DNA"/>
</dbReference>
<reference evidence="3" key="1">
    <citation type="submission" date="2016-02" db="EMBL/GenBank/DDBJ databases">
        <title>Draft genome sequence of Microdochium bolleyi, a fungal endophyte of beachgrass.</title>
        <authorList>
            <consortium name="DOE Joint Genome Institute"/>
            <person name="David A.S."/>
            <person name="May G."/>
            <person name="Haridas S."/>
            <person name="Lim J."/>
            <person name="Wang M."/>
            <person name="Labutti K."/>
            <person name="Lipzen A."/>
            <person name="Barry K."/>
            <person name="Grigoriev I.V."/>
        </authorList>
    </citation>
    <scope>NUCLEOTIDE SEQUENCE [LARGE SCALE GENOMIC DNA]</scope>
    <source>
        <strain evidence="3">J235TASD1</strain>
    </source>
</reference>
<evidence type="ECO:0008006" key="4">
    <source>
        <dbReference type="Google" id="ProtNLM"/>
    </source>
</evidence>
<dbReference type="Proteomes" id="UP000070501">
    <property type="component" value="Unassembled WGS sequence"/>
</dbReference>
<organism evidence="2 3">
    <name type="scientific">Microdochium bolleyi</name>
    <dbReference type="NCBI Taxonomy" id="196109"/>
    <lineage>
        <taxon>Eukaryota</taxon>
        <taxon>Fungi</taxon>
        <taxon>Dikarya</taxon>
        <taxon>Ascomycota</taxon>
        <taxon>Pezizomycotina</taxon>
        <taxon>Sordariomycetes</taxon>
        <taxon>Xylariomycetidae</taxon>
        <taxon>Xylariales</taxon>
        <taxon>Microdochiaceae</taxon>
        <taxon>Microdochium</taxon>
    </lineage>
</organism>
<evidence type="ECO:0000313" key="3">
    <source>
        <dbReference type="Proteomes" id="UP000070501"/>
    </source>
</evidence>
<dbReference type="AlphaFoldDB" id="A0A136IQT2"/>
<dbReference type="OrthoDB" id="10007757at2759"/>
<feature type="chain" id="PRO_5007293003" description="PA14 domain-containing protein" evidence="1">
    <location>
        <begin position="20"/>
        <end position="520"/>
    </location>
</feature>
<evidence type="ECO:0000313" key="2">
    <source>
        <dbReference type="EMBL" id="KXJ87258.1"/>
    </source>
</evidence>
<sequence length="520" mass="52846">MLSSKTLSLLFSAALAVQARPQCGCAADGCFAKASLPAAFQPTLTAFCYEYLGSAPATQTVTATATESSVITNTVTGTDTATAAITNTVTEVVTVTPTADPATVTLTQTTVVGSVTTIPTPCTSTYITTTTVTPYTSIAYNSRPPSPPSAPSKRSVAASFSSTSVVTSPVAVPTELSAGCKPKNLPAKLSSACSCILATATTATVTVTNTVTAINTDVATLTETITVTSTASATAINTSVAPTADPATVTATVSSLSVSTVETCISTGVVTSTSTVYSGGFTCGIASPTVVGSGDVRCTGTAQAPGVNVLSRIEGNDAEGTIFEGCVVTRPETVTTPSGGTHLCDGTNNGANPQPGGTTTGAIVAGTRINGFDFDGTYSSSFQDFFITRIGSTAQTSTQFWGVLANYQFTPTGGCQFQLGTGDESLWAFDAFNKFAFLKVSPGYQVVRAGSEASVTVRVTDGMNNNRPVGLASIAGVITDNNGNAQVPVPTRPGCYQYKAVRGDALRSNAFYLTVLPAEE</sequence>
<keyword evidence="3" id="KW-1185">Reference proteome</keyword>
<evidence type="ECO:0000256" key="1">
    <source>
        <dbReference type="SAM" id="SignalP"/>
    </source>
</evidence>
<name>A0A136IQT2_9PEZI</name>
<dbReference type="InParanoid" id="A0A136IQT2"/>
<gene>
    <name evidence="2" type="ORF">Micbo1qcDRAFT_167613</name>
</gene>
<accession>A0A136IQT2</accession>
<keyword evidence="1" id="KW-0732">Signal</keyword>
<protein>
    <recommendedName>
        <fullName evidence="4">PA14 domain-containing protein</fullName>
    </recommendedName>
</protein>